<dbReference type="GO" id="GO:0004844">
    <property type="term" value="F:uracil DNA N-glycosylase activity"/>
    <property type="evidence" value="ECO:0007669"/>
    <property type="project" value="TreeGrafter"/>
</dbReference>
<dbReference type="Gene3D" id="3.40.470.10">
    <property type="entry name" value="Uracil-DNA glycosylase-like domain"/>
    <property type="match status" value="1"/>
</dbReference>
<gene>
    <name evidence="5" type="ORF">CONCODRAFT_79447</name>
</gene>
<dbReference type="InterPro" id="IPR015637">
    <property type="entry name" value="MUG/TDG"/>
</dbReference>
<evidence type="ECO:0000256" key="1">
    <source>
        <dbReference type="ARBA" id="ARBA00022763"/>
    </source>
</evidence>
<keyword evidence="6" id="KW-1185">Reference proteome</keyword>
<dbReference type="GO" id="GO:0008263">
    <property type="term" value="F:pyrimidine-specific mismatch base pair DNA N-glycosylase activity"/>
    <property type="evidence" value="ECO:0007669"/>
    <property type="project" value="TreeGrafter"/>
</dbReference>
<evidence type="ECO:0000313" key="5">
    <source>
        <dbReference type="EMBL" id="KXN69197.1"/>
    </source>
</evidence>
<feature type="domain" description="Uracil-DNA glycosylase-like" evidence="4">
    <location>
        <begin position="46"/>
        <end position="212"/>
    </location>
</feature>
<keyword evidence="1" id="KW-0227">DNA damage</keyword>
<dbReference type="AlphaFoldDB" id="A0A137P2D9"/>
<dbReference type="STRING" id="796925.A0A137P2D9"/>
<proteinExistence type="predicted"/>
<dbReference type="EMBL" id="KQ964544">
    <property type="protein sequence ID" value="KXN69197.1"/>
    <property type="molecule type" value="Genomic_DNA"/>
</dbReference>
<protein>
    <submittedName>
        <fullName evidence="5">DNA glycosylase</fullName>
    </submittedName>
</protein>
<dbReference type="OMA" id="WRYGRSI"/>
<dbReference type="GO" id="GO:0006285">
    <property type="term" value="P:base-excision repair, AP site formation"/>
    <property type="evidence" value="ECO:0007669"/>
    <property type="project" value="InterPro"/>
</dbReference>
<organism evidence="5 6">
    <name type="scientific">Conidiobolus coronatus (strain ATCC 28846 / CBS 209.66 / NRRL 28638)</name>
    <name type="common">Delacroixia coronata</name>
    <dbReference type="NCBI Taxonomy" id="796925"/>
    <lineage>
        <taxon>Eukaryota</taxon>
        <taxon>Fungi</taxon>
        <taxon>Fungi incertae sedis</taxon>
        <taxon>Zoopagomycota</taxon>
        <taxon>Entomophthoromycotina</taxon>
        <taxon>Entomophthoromycetes</taxon>
        <taxon>Entomophthorales</taxon>
        <taxon>Ancylistaceae</taxon>
        <taxon>Conidiobolus</taxon>
    </lineage>
</organism>
<keyword evidence="3" id="KW-0234">DNA repair</keyword>
<accession>A0A137P2D9</accession>
<dbReference type="CDD" id="cd10028">
    <property type="entry name" value="UDG-F2_TDG_MUG"/>
    <property type="match status" value="1"/>
</dbReference>
<reference evidence="5 6" key="1">
    <citation type="journal article" date="2015" name="Genome Biol. Evol.">
        <title>Phylogenomic analyses indicate that early fungi evolved digesting cell walls of algal ancestors of land plants.</title>
        <authorList>
            <person name="Chang Y."/>
            <person name="Wang S."/>
            <person name="Sekimoto S."/>
            <person name="Aerts A.L."/>
            <person name="Choi C."/>
            <person name="Clum A."/>
            <person name="LaButti K.M."/>
            <person name="Lindquist E.A."/>
            <person name="Yee Ngan C."/>
            <person name="Ohm R.A."/>
            <person name="Salamov A.A."/>
            <person name="Grigoriev I.V."/>
            <person name="Spatafora J.W."/>
            <person name="Berbee M.L."/>
        </authorList>
    </citation>
    <scope>NUCLEOTIDE SEQUENCE [LARGE SCALE GENOMIC DNA]</scope>
    <source>
        <strain evidence="5 6">NRRL 28638</strain>
    </source>
</reference>
<dbReference type="Proteomes" id="UP000070444">
    <property type="component" value="Unassembled WGS sequence"/>
</dbReference>
<dbReference type="OrthoDB" id="565731at2759"/>
<dbReference type="InterPro" id="IPR005122">
    <property type="entry name" value="Uracil-DNA_glycosylase-like"/>
</dbReference>
<sequence length="217" mass="24826">MKNSTQTSALRRPSRILNKTGFKVQDKPKKTINQKVIHRDLPLLPDRLNQSMKILFIGINPGVLSSQKGRHFSNPRNLFWSLLFESGLISSKLTCEDDERILEEYGYGLTNLCVRPTVSMSDLSKDELRNGVPILKQKIIEYKPQVCCFLGYAVYRYFIKDMKKSIVPGFQFDFENKTLGCKMFAAPSTSGIATGFTKKDRLKCMAELNNWVKKNCK</sequence>
<evidence type="ECO:0000256" key="2">
    <source>
        <dbReference type="ARBA" id="ARBA00022801"/>
    </source>
</evidence>
<dbReference type="Pfam" id="PF03167">
    <property type="entry name" value="UDG"/>
    <property type="match status" value="1"/>
</dbReference>
<keyword evidence="2" id="KW-0378">Hydrolase</keyword>
<evidence type="ECO:0000313" key="6">
    <source>
        <dbReference type="Proteomes" id="UP000070444"/>
    </source>
</evidence>
<dbReference type="InterPro" id="IPR036895">
    <property type="entry name" value="Uracil-DNA_glycosylase-like_sf"/>
</dbReference>
<dbReference type="PANTHER" id="PTHR12159:SF9">
    <property type="entry name" value="G_T MISMATCH-SPECIFIC THYMINE DNA GLYCOSYLASE"/>
    <property type="match status" value="1"/>
</dbReference>
<name>A0A137P2D9_CONC2</name>
<evidence type="ECO:0000256" key="3">
    <source>
        <dbReference type="ARBA" id="ARBA00023204"/>
    </source>
</evidence>
<dbReference type="PANTHER" id="PTHR12159">
    <property type="entry name" value="G/T AND G/U MISMATCH-SPECIFIC DNA GLYCOSYLASE"/>
    <property type="match status" value="1"/>
</dbReference>
<evidence type="ECO:0000259" key="4">
    <source>
        <dbReference type="Pfam" id="PF03167"/>
    </source>
</evidence>
<dbReference type="SUPFAM" id="SSF52141">
    <property type="entry name" value="Uracil-DNA glycosylase-like"/>
    <property type="match status" value="1"/>
</dbReference>